<dbReference type="Gene3D" id="2.130.10.10">
    <property type="entry name" value="YVTN repeat-like/Quinoprotein amine dehydrogenase"/>
    <property type="match status" value="2"/>
</dbReference>
<evidence type="ECO:0000313" key="5">
    <source>
        <dbReference type="EMBL" id="KAG0143602.1"/>
    </source>
</evidence>
<feature type="region of interest" description="Disordered" evidence="4">
    <location>
        <begin position="1"/>
        <end position="37"/>
    </location>
</feature>
<dbReference type="GO" id="GO:0080008">
    <property type="term" value="C:Cul4-RING E3 ubiquitin ligase complex"/>
    <property type="evidence" value="ECO:0007669"/>
    <property type="project" value="TreeGrafter"/>
</dbReference>
<dbReference type="GO" id="GO:0045717">
    <property type="term" value="P:negative regulation of fatty acid biosynthetic process"/>
    <property type="evidence" value="ECO:0007669"/>
    <property type="project" value="TreeGrafter"/>
</dbReference>
<proteinExistence type="predicted"/>
<protein>
    <recommendedName>
        <fullName evidence="7">WD40 repeat-like protein</fullName>
    </recommendedName>
</protein>
<accession>A0A9P6T8Y1</accession>
<dbReference type="PROSITE" id="PS50294">
    <property type="entry name" value="WD_REPEATS_REGION"/>
    <property type="match status" value="2"/>
</dbReference>
<dbReference type="SMART" id="SM00320">
    <property type="entry name" value="WD40"/>
    <property type="match status" value="5"/>
</dbReference>
<dbReference type="PROSITE" id="PS50082">
    <property type="entry name" value="WD_REPEATS_2"/>
    <property type="match status" value="2"/>
</dbReference>
<dbReference type="InterPro" id="IPR045151">
    <property type="entry name" value="DCAF8"/>
</dbReference>
<dbReference type="PANTHER" id="PTHR15574">
    <property type="entry name" value="WD REPEAT DOMAIN-CONTAINING FAMILY"/>
    <property type="match status" value="1"/>
</dbReference>
<keyword evidence="1 3" id="KW-0853">WD repeat</keyword>
<feature type="repeat" description="WD" evidence="3">
    <location>
        <begin position="99"/>
        <end position="140"/>
    </location>
</feature>
<dbReference type="GO" id="GO:0005737">
    <property type="term" value="C:cytoplasm"/>
    <property type="evidence" value="ECO:0007669"/>
    <property type="project" value="TreeGrafter"/>
</dbReference>
<evidence type="ECO:0000256" key="1">
    <source>
        <dbReference type="ARBA" id="ARBA00022574"/>
    </source>
</evidence>
<dbReference type="SUPFAM" id="SSF50978">
    <property type="entry name" value="WD40 repeat-like"/>
    <property type="match status" value="1"/>
</dbReference>
<dbReference type="InterPro" id="IPR015943">
    <property type="entry name" value="WD40/YVTN_repeat-like_dom_sf"/>
</dbReference>
<dbReference type="OrthoDB" id="4869960at2759"/>
<feature type="repeat" description="WD" evidence="3">
    <location>
        <begin position="51"/>
        <end position="86"/>
    </location>
</feature>
<dbReference type="Proteomes" id="UP000886653">
    <property type="component" value="Unassembled WGS sequence"/>
</dbReference>
<dbReference type="Pfam" id="PF00400">
    <property type="entry name" value="WD40"/>
    <property type="match status" value="4"/>
</dbReference>
<feature type="compositionally biased region" description="Acidic residues" evidence="4">
    <location>
        <begin position="472"/>
        <end position="485"/>
    </location>
</feature>
<dbReference type="InterPro" id="IPR001680">
    <property type="entry name" value="WD40_rpt"/>
</dbReference>
<dbReference type="PANTHER" id="PTHR15574:SF40">
    <property type="entry name" value="WD AND TETRATRICOPEPTIDE REPEATS PROTEIN 1"/>
    <property type="match status" value="1"/>
</dbReference>
<evidence type="ECO:0000256" key="3">
    <source>
        <dbReference type="PROSITE-ProRule" id="PRU00221"/>
    </source>
</evidence>
<comment type="caution">
    <text evidence="5">The sequence shown here is derived from an EMBL/GenBank/DDBJ whole genome shotgun (WGS) entry which is preliminary data.</text>
</comment>
<dbReference type="InterPro" id="IPR036322">
    <property type="entry name" value="WD40_repeat_dom_sf"/>
</dbReference>
<name>A0A9P6T8Y1_9BASI</name>
<sequence>MNFKTSLQPQPQPRSRSRIRHSRDLNQTTSSNLPHDLNQADSLDYPYSFDLSSHQGCVNAICFSNSSQGRWLATAGDDTIVLLWDLFGDFDQITPVAAYDGPEANIFSVDFTIDGNRILATGLDSRIYVWDLERSGRSLRPTAQTPKASHPSRIITPHTTSCRRVACHPRDPDVFLSASEDGTVAMTDLRESLSTVVQPLLSTKREYSDVLWNPYTTDLVRPNPMRRSRPEISSIAFDETGQLLAAMMSKWFPTVWAIDGSEPVAVLKSGRHEGVDGQRWGFRDTCTIKHGSFSNASHSRTPYFAAGSDDFRCYGWKLPPLDELKERRVRVNNTSSWLTGSGSETTGYGRNPITIPAQIDEPSFILSGHRSIPNSVAFHPIFPFVCTAGVEKVVKIHSAQELGHHRRSRSRVARRTPSEVRKKVSTIDELGGEAEEDRETLVMFDQLLLRNELEPEELDWIRFEFGDSGSSESDDGLSESDESEL</sequence>
<dbReference type="AlphaFoldDB" id="A0A9P6T8Y1"/>
<gene>
    <name evidence="5" type="ORF">CROQUDRAFT_661046</name>
</gene>
<evidence type="ECO:0000256" key="4">
    <source>
        <dbReference type="SAM" id="MobiDB-lite"/>
    </source>
</evidence>
<organism evidence="5 6">
    <name type="scientific">Cronartium quercuum f. sp. fusiforme G11</name>
    <dbReference type="NCBI Taxonomy" id="708437"/>
    <lineage>
        <taxon>Eukaryota</taxon>
        <taxon>Fungi</taxon>
        <taxon>Dikarya</taxon>
        <taxon>Basidiomycota</taxon>
        <taxon>Pucciniomycotina</taxon>
        <taxon>Pucciniomycetes</taxon>
        <taxon>Pucciniales</taxon>
        <taxon>Coleosporiaceae</taxon>
        <taxon>Cronartium</taxon>
    </lineage>
</organism>
<dbReference type="InterPro" id="IPR019775">
    <property type="entry name" value="WD40_repeat_CS"/>
</dbReference>
<reference evidence="5" key="1">
    <citation type="submission" date="2013-11" db="EMBL/GenBank/DDBJ databases">
        <title>Genome sequence of the fusiform rust pathogen reveals effectors for host alternation and coevolution with pine.</title>
        <authorList>
            <consortium name="DOE Joint Genome Institute"/>
            <person name="Smith K."/>
            <person name="Pendleton A."/>
            <person name="Kubisiak T."/>
            <person name="Anderson C."/>
            <person name="Salamov A."/>
            <person name="Aerts A."/>
            <person name="Riley R."/>
            <person name="Clum A."/>
            <person name="Lindquist E."/>
            <person name="Ence D."/>
            <person name="Campbell M."/>
            <person name="Kronenberg Z."/>
            <person name="Feau N."/>
            <person name="Dhillon B."/>
            <person name="Hamelin R."/>
            <person name="Burleigh J."/>
            <person name="Smith J."/>
            <person name="Yandell M."/>
            <person name="Nelson C."/>
            <person name="Grigoriev I."/>
            <person name="Davis J."/>
        </authorList>
    </citation>
    <scope>NUCLEOTIDE SEQUENCE</scope>
    <source>
        <strain evidence="5">G11</strain>
    </source>
</reference>
<dbReference type="PROSITE" id="PS00678">
    <property type="entry name" value="WD_REPEATS_1"/>
    <property type="match status" value="2"/>
</dbReference>
<evidence type="ECO:0008006" key="7">
    <source>
        <dbReference type="Google" id="ProtNLM"/>
    </source>
</evidence>
<evidence type="ECO:0000256" key="2">
    <source>
        <dbReference type="ARBA" id="ARBA00022737"/>
    </source>
</evidence>
<keyword evidence="2" id="KW-0677">Repeat</keyword>
<keyword evidence="6" id="KW-1185">Reference proteome</keyword>
<feature type="region of interest" description="Disordered" evidence="4">
    <location>
        <begin position="465"/>
        <end position="485"/>
    </location>
</feature>
<evidence type="ECO:0000313" key="6">
    <source>
        <dbReference type="Proteomes" id="UP000886653"/>
    </source>
</evidence>
<dbReference type="EMBL" id="MU167315">
    <property type="protein sequence ID" value="KAG0143602.1"/>
    <property type="molecule type" value="Genomic_DNA"/>
</dbReference>